<name>A0ABS5W4L0_9SPHN</name>
<gene>
    <name evidence="2" type="ORF">KK137_09865</name>
</gene>
<dbReference type="EMBL" id="JAHFVK010000002">
    <property type="protein sequence ID" value="MBT2134639.1"/>
    <property type="molecule type" value="Genomic_DNA"/>
</dbReference>
<evidence type="ECO:0000256" key="1">
    <source>
        <dbReference type="SAM" id="MobiDB-lite"/>
    </source>
</evidence>
<evidence type="ECO:0000313" key="2">
    <source>
        <dbReference type="EMBL" id="MBT2134639.1"/>
    </source>
</evidence>
<dbReference type="InterPro" id="IPR021880">
    <property type="entry name" value="DUF3489"/>
</dbReference>
<comment type="caution">
    <text evidence="2">The sequence shown here is derived from an EMBL/GenBank/DDBJ whole genome shotgun (WGS) entry which is preliminary data.</text>
</comment>
<accession>A0ABS5W4L0</accession>
<dbReference type="Proteomes" id="UP000811255">
    <property type="component" value="Unassembled WGS sequence"/>
</dbReference>
<proteinExistence type="predicted"/>
<evidence type="ECO:0000313" key="3">
    <source>
        <dbReference type="Proteomes" id="UP000811255"/>
    </source>
</evidence>
<organism evidence="2 3">
    <name type="scientific">Croceibacterium selenioxidans</name>
    <dbReference type="NCBI Taxonomy" id="2838833"/>
    <lineage>
        <taxon>Bacteria</taxon>
        <taxon>Pseudomonadati</taxon>
        <taxon>Pseudomonadota</taxon>
        <taxon>Alphaproteobacteria</taxon>
        <taxon>Sphingomonadales</taxon>
        <taxon>Erythrobacteraceae</taxon>
        <taxon>Croceibacterium</taxon>
    </lineage>
</organism>
<reference evidence="2 3" key="1">
    <citation type="submission" date="2021-05" db="EMBL/GenBank/DDBJ databases">
        <title>Croceibacterium sp. LX-88 genome sequence.</title>
        <authorList>
            <person name="Luo X."/>
        </authorList>
    </citation>
    <scope>NUCLEOTIDE SEQUENCE [LARGE SCALE GENOMIC DNA]</scope>
    <source>
        <strain evidence="2 3">LX-88</strain>
    </source>
</reference>
<dbReference type="Pfam" id="PF11994">
    <property type="entry name" value="DUF3489"/>
    <property type="match status" value="1"/>
</dbReference>
<feature type="region of interest" description="Disordered" evidence="1">
    <location>
        <begin position="1"/>
        <end position="26"/>
    </location>
</feature>
<protein>
    <submittedName>
        <fullName evidence="2">DUF3489 domain-containing protein</fullName>
    </submittedName>
</protein>
<sequence length="97" mass="10166">MPKAEATLGSAAPQTPPKAAACDSASLAPNPASKAMRITLLMQRPEGASLDEMVAETSWLPHTVRAALTGLRKKGHKIAKSKVDEVTRYTIAPASLS</sequence>
<keyword evidence="3" id="KW-1185">Reference proteome</keyword>